<dbReference type="InterPro" id="IPR000551">
    <property type="entry name" value="MerR-type_HTH_dom"/>
</dbReference>
<dbReference type="InterPro" id="IPR011789">
    <property type="entry name" value="CueR"/>
</dbReference>
<feature type="domain" description="HTH merR-type" evidence="7">
    <location>
        <begin position="1"/>
        <end position="69"/>
    </location>
</feature>
<keyword evidence="5" id="KW-0804">Transcription</keyword>
<dbReference type="PROSITE" id="PS50937">
    <property type="entry name" value="HTH_MERR_2"/>
    <property type="match status" value="1"/>
</dbReference>
<dbReference type="InterPro" id="IPR015358">
    <property type="entry name" value="Tscrpt_reg_MerR_DNA-bd"/>
</dbReference>
<evidence type="ECO:0000313" key="9">
    <source>
        <dbReference type="Proteomes" id="UP000600101"/>
    </source>
</evidence>
<name>A0A9X0R4G6_9PROT</name>
<dbReference type="GO" id="GO:0003677">
    <property type="term" value="F:DNA binding"/>
    <property type="evidence" value="ECO:0007669"/>
    <property type="project" value="UniProtKB-KW"/>
</dbReference>
<comment type="subcellular location">
    <subcellularLocation>
        <location evidence="1">Cytoplasm</location>
    </subcellularLocation>
</comment>
<dbReference type="Proteomes" id="UP000600101">
    <property type="component" value="Unassembled WGS sequence"/>
</dbReference>
<protein>
    <submittedName>
        <fullName evidence="8">Cu(I)-responsive transcriptional regulator</fullName>
    </submittedName>
</protein>
<dbReference type="InterPro" id="IPR047057">
    <property type="entry name" value="MerR_fam"/>
</dbReference>
<dbReference type="GO" id="GO:0005737">
    <property type="term" value="C:cytoplasm"/>
    <property type="evidence" value="ECO:0007669"/>
    <property type="project" value="UniProtKB-SubCell"/>
</dbReference>
<reference evidence="8" key="1">
    <citation type="submission" date="2020-08" db="EMBL/GenBank/DDBJ databases">
        <authorList>
            <person name="Hu Y."/>
            <person name="Nguyen S.V."/>
            <person name="Li F."/>
            <person name="Fanning S."/>
        </authorList>
    </citation>
    <scope>NUCLEOTIDE SEQUENCE</scope>
    <source>
        <strain evidence="8">SYSU D8009</strain>
    </source>
</reference>
<dbReference type="PANTHER" id="PTHR30204:SF94">
    <property type="entry name" value="HEAVY METAL-DEPENDENT TRANSCRIPTIONAL REGULATOR HI_0293-RELATED"/>
    <property type="match status" value="1"/>
</dbReference>
<evidence type="ECO:0000259" key="7">
    <source>
        <dbReference type="PROSITE" id="PS50937"/>
    </source>
</evidence>
<evidence type="ECO:0000256" key="1">
    <source>
        <dbReference type="ARBA" id="ARBA00004496"/>
    </source>
</evidence>
<dbReference type="Gene3D" id="1.10.1660.10">
    <property type="match status" value="1"/>
</dbReference>
<dbReference type="CDD" id="cd01108">
    <property type="entry name" value="HTH_CueR"/>
    <property type="match status" value="1"/>
</dbReference>
<dbReference type="InterPro" id="IPR009061">
    <property type="entry name" value="DNA-bd_dom_put_sf"/>
</dbReference>
<keyword evidence="3" id="KW-0805">Transcription regulation</keyword>
<dbReference type="PROSITE" id="PS00552">
    <property type="entry name" value="HTH_MERR_1"/>
    <property type="match status" value="1"/>
</dbReference>
<dbReference type="PANTHER" id="PTHR30204">
    <property type="entry name" value="REDOX-CYCLING DRUG-SENSING TRANSCRIPTIONAL ACTIVATOR SOXR"/>
    <property type="match status" value="1"/>
</dbReference>
<proteinExistence type="predicted"/>
<dbReference type="AlphaFoldDB" id="A0A9X0R4G6"/>
<sequence>MNIGQASAASGVSAKMIRYYESIGLIPKPSRTDAGYRVYTETEVRTLGFIRRARDLGLSIERIGLLVGLWLDHGRSSADVKRIATEHVAELESRILELIAMRDTLQALAKSCHGDQRPECPILHELEGGGARRAAAPRRPAGPRPAAPGPAA</sequence>
<dbReference type="EMBL" id="JACOMF010000052">
    <property type="protein sequence ID" value="MBC4018382.1"/>
    <property type="molecule type" value="Genomic_DNA"/>
</dbReference>
<dbReference type="SUPFAM" id="SSF46955">
    <property type="entry name" value="Putative DNA-binding domain"/>
    <property type="match status" value="1"/>
</dbReference>
<keyword evidence="4" id="KW-0238">DNA-binding</keyword>
<dbReference type="RefSeq" id="WP_186773135.1">
    <property type="nucleotide sequence ID" value="NZ_JACOMF010000052.1"/>
</dbReference>
<dbReference type="GO" id="GO:0003700">
    <property type="term" value="F:DNA-binding transcription factor activity"/>
    <property type="evidence" value="ECO:0007669"/>
    <property type="project" value="InterPro"/>
</dbReference>
<dbReference type="SMART" id="SM00422">
    <property type="entry name" value="HTH_MERR"/>
    <property type="match status" value="1"/>
</dbReference>
<dbReference type="Pfam" id="PF00376">
    <property type="entry name" value="MerR"/>
    <property type="match status" value="1"/>
</dbReference>
<keyword evidence="9" id="KW-1185">Reference proteome</keyword>
<dbReference type="GO" id="GO:0045893">
    <property type="term" value="P:positive regulation of DNA-templated transcription"/>
    <property type="evidence" value="ECO:0007669"/>
    <property type="project" value="InterPro"/>
</dbReference>
<dbReference type="Pfam" id="PF09278">
    <property type="entry name" value="MerR-DNA-bind"/>
    <property type="match status" value="1"/>
</dbReference>
<dbReference type="PRINTS" id="PR00040">
    <property type="entry name" value="HTHMERR"/>
</dbReference>
<accession>A0A9X0R4G6</accession>
<gene>
    <name evidence="8" type="primary">cueR</name>
    <name evidence="8" type="ORF">H7965_24150</name>
</gene>
<dbReference type="NCBIfam" id="TIGR02044">
    <property type="entry name" value="CueR"/>
    <property type="match status" value="1"/>
</dbReference>
<feature type="region of interest" description="Disordered" evidence="6">
    <location>
        <begin position="125"/>
        <end position="152"/>
    </location>
</feature>
<comment type="caution">
    <text evidence="8">The sequence shown here is derived from an EMBL/GenBank/DDBJ whole genome shotgun (WGS) entry which is preliminary data.</text>
</comment>
<evidence type="ECO:0000256" key="2">
    <source>
        <dbReference type="ARBA" id="ARBA00022490"/>
    </source>
</evidence>
<dbReference type="GO" id="GO:0005507">
    <property type="term" value="F:copper ion binding"/>
    <property type="evidence" value="ECO:0007669"/>
    <property type="project" value="InterPro"/>
</dbReference>
<evidence type="ECO:0000256" key="4">
    <source>
        <dbReference type="ARBA" id="ARBA00023125"/>
    </source>
</evidence>
<evidence type="ECO:0000313" key="8">
    <source>
        <dbReference type="EMBL" id="MBC4018382.1"/>
    </source>
</evidence>
<organism evidence="8 9">
    <name type="scientific">Siccirubricoccus deserti</name>
    <dbReference type="NCBI Taxonomy" id="2013562"/>
    <lineage>
        <taxon>Bacteria</taxon>
        <taxon>Pseudomonadati</taxon>
        <taxon>Pseudomonadota</taxon>
        <taxon>Alphaproteobacteria</taxon>
        <taxon>Acetobacterales</taxon>
        <taxon>Roseomonadaceae</taxon>
        <taxon>Siccirubricoccus</taxon>
    </lineage>
</organism>
<evidence type="ECO:0000256" key="5">
    <source>
        <dbReference type="ARBA" id="ARBA00023163"/>
    </source>
</evidence>
<evidence type="ECO:0000256" key="3">
    <source>
        <dbReference type="ARBA" id="ARBA00023015"/>
    </source>
</evidence>
<feature type="compositionally biased region" description="Pro residues" evidence="6">
    <location>
        <begin position="140"/>
        <end position="152"/>
    </location>
</feature>
<keyword evidence="2" id="KW-0963">Cytoplasm</keyword>
<evidence type="ECO:0000256" key="6">
    <source>
        <dbReference type="SAM" id="MobiDB-lite"/>
    </source>
</evidence>